<keyword evidence="3" id="KW-1185">Reference proteome</keyword>
<dbReference type="EMBL" id="JABANO010031970">
    <property type="protein sequence ID" value="KAF4709391.1"/>
    <property type="molecule type" value="Genomic_DNA"/>
</dbReference>
<reference evidence="2 3" key="1">
    <citation type="submission" date="2020-04" db="EMBL/GenBank/DDBJ databases">
        <title>Perkinsus olseni comparative genomics.</title>
        <authorList>
            <person name="Bogema D.R."/>
        </authorList>
    </citation>
    <scope>NUCLEOTIDE SEQUENCE [LARGE SCALE GENOMIC DNA]</scope>
    <source>
        <strain evidence="2 3">ATCC PRA-207</strain>
    </source>
</reference>
<feature type="non-terminal residue" evidence="2">
    <location>
        <position position="122"/>
    </location>
</feature>
<evidence type="ECO:0000256" key="1">
    <source>
        <dbReference type="SAM" id="MobiDB-lite"/>
    </source>
</evidence>
<dbReference type="Proteomes" id="UP000553632">
    <property type="component" value="Unassembled WGS sequence"/>
</dbReference>
<gene>
    <name evidence="2" type="ORF">FOZ63_006005</name>
</gene>
<feature type="region of interest" description="Disordered" evidence="1">
    <location>
        <begin position="102"/>
        <end position="122"/>
    </location>
</feature>
<comment type="caution">
    <text evidence="2">The sequence shown here is derived from an EMBL/GenBank/DDBJ whole genome shotgun (WGS) entry which is preliminary data.</text>
</comment>
<evidence type="ECO:0000313" key="3">
    <source>
        <dbReference type="Proteomes" id="UP000553632"/>
    </source>
</evidence>
<dbReference type="AlphaFoldDB" id="A0A7J6QMM7"/>
<evidence type="ECO:0000313" key="2">
    <source>
        <dbReference type="EMBL" id="KAF4709391.1"/>
    </source>
</evidence>
<organism evidence="2 3">
    <name type="scientific">Perkinsus olseni</name>
    <name type="common">Perkinsus atlanticus</name>
    <dbReference type="NCBI Taxonomy" id="32597"/>
    <lineage>
        <taxon>Eukaryota</taxon>
        <taxon>Sar</taxon>
        <taxon>Alveolata</taxon>
        <taxon>Perkinsozoa</taxon>
        <taxon>Perkinsea</taxon>
        <taxon>Perkinsida</taxon>
        <taxon>Perkinsidae</taxon>
        <taxon>Perkinsus</taxon>
    </lineage>
</organism>
<proteinExistence type="predicted"/>
<feature type="region of interest" description="Disordered" evidence="1">
    <location>
        <begin position="63"/>
        <end position="87"/>
    </location>
</feature>
<name>A0A7J6QMM7_PEROL</name>
<sequence>EASIEQDGIMHRMKAVHPGAMVQSMDPTWPGQVPQASLTTAGQRTGVLEASEQPIAETCAVHTTEHKGTNSGGGTTWTGQSNPRKIAGEQTRQCRICAGAADAAEGEGNTTRGRGAVNREMS</sequence>
<protein>
    <submittedName>
        <fullName evidence="2">Uncharacterized protein</fullName>
    </submittedName>
</protein>
<accession>A0A7J6QMM7</accession>